<name>I4B2Q3_TURPD</name>
<dbReference type="GO" id="GO:0005047">
    <property type="term" value="F:signal recognition particle binding"/>
    <property type="evidence" value="ECO:0007669"/>
    <property type="project" value="TreeGrafter"/>
</dbReference>
<keyword evidence="8" id="KW-0653">Protein transport</keyword>
<evidence type="ECO:0000256" key="11">
    <source>
        <dbReference type="ARBA" id="ARBA00023225"/>
    </source>
</evidence>
<evidence type="ECO:0000256" key="2">
    <source>
        <dbReference type="ARBA" id="ARBA00008531"/>
    </source>
</evidence>
<keyword evidence="11" id="KW-1006">Bacterial flagellum protein export</keyword>
<dbReference type="Gene3D" id="3.40.50.300">
    <property type="entry name" value="P-loop containing nucleotide triphosphate hydrolases"/>
    <property type="match status" value="1"/>
</dbReference>
<comment type="similarity">
    <text evidence="2">Belongs to the GTP-binding SRP family.</text>
</comment>
<dbReference type="InterPro" id="IPR047040">
    <property type="entry name" value="FlhF__GTPase_dom"/>
</dbReference>
<evidence type="ECO:0000256" key="5">
    <source>
        <dbReference type="ARBA" id="ARBA00022475"/>
    </source>
</evidence>
<dbReference type="SUPFAM" id="SSF52540">
    <property type="entry name" value="P-loop containing nucleoside triphosphate hydrolases"/>
    <property type="match status" value="1"/>
</dbReference>
<dbReference type="FunFam" id="3.40.50.300:FF:000695">
    <property type="entry name" value="Flagellar biosynthesis regulator FlhF"/>
    <property type="match status" value="1"/>
</dbReference>
<dbReference type="InterPro" id="IPR020006">
    <property type="entry name" value="FlhF"/>
</dbReference>
<dbReference type="HOGENOM" id="CLU_009301_11_4_12"/>
<dbReference type="Proteomes" id="UP000006048">
    <property type="component" value="Chromosome"/>
</dbReference>
<dbReference type="OrthoDB" id="9778554at2"/>
<keyword evidence="10" id="KW-0472">Membrane</keyword>
<dbReference type="InterPro" id="IPR000897">
    <property type="entry name" value="SRP54_GTPase_dom"/>
</dbReference>
<keyword evidence="6" id="KW-0547">Nucleotide-binding</keyword>
<evidence type="ECO:0000256" key="6">
    <source>
        <dbReference type="ARBA" id="ARBA00022741"/>
    </source>
</evidence>
<dbReference type="GO" id="GO:0044781">
    <property type="term" value="P:bacterial-type flagellum organization"/>
    <property type="evidence" value="ECO:0007669"/>
    <property type="project" value="UniProtKB-UniRule"/>
</dbReference>
<keyword evidence="9" id="KW-0342">GTP-binding</keyword>
<dbReference type="STRING" id="869212.Turpa_0909"/>
<keyword evidence="7" id="KW-1005">Bacterial flagellum biogenesis</keyword>
<dbReference type="CDD" id="cd17873">
    <property type="entry name" value="FlhF"/>
    <property type="match status" value="1"/>
</dbReference>
<evidence type="ECO:0000259" key="15">
    <source>
        <dbReference type="SMART" id="SM00962"/>
    </source>
</evidence>
<evidence type="ECO:0000256" key="4">
    <source>
        <dbReference type="ARBA" id="ARBA00022448"/>
    </source>
</evidence>
<evidence type="ECO:0000259" key="14">
    <source>
        <dbReference type="SMART" id="SM00382"/>
    </source>
</evidence>
<dbReference type="PATRIC" id="fig|869212.3.peg.883"/>
<keyword evidence="5" id="KW-1003">Cell membrane</keyword>
<dbReference type="Gene3D" id="1.20.120.1380">
    <property type="entry name" value="Flagellar FlhF biosynthesis protein, N domain"/>
    <property type="match status" value="1"/>
</dbReference>
<dbReference type="InterPro" id="IPR027417">
    <property type="entry name" value="P-loop_NTPase"/>
</dbReference>
<feature type="domain" description="AAA+ ATPase" evidence="14">
    <location>
        <begin position="215"/>
        <end position="346"/>
    </location>
</feature>
<dbReference type="InterPro" id="IPR003593">
    <property type="entry name" value="AAA+_ATPase"/>
</dbReference>
<evidence type="ECO:0000256" key="1">
    <source>
        <dbReference type="ARBA" id="ARBA00004413"/>
    </source>
</evidence>
<evidence type="ECO:0000313" key="16">
    <source>
        <dbReference type="EMBL" id="AFM11560.1"/>
    </source>
</evidence>
<dbReference type="KEGG" id="tpx:Turpa_0909"/>
<dbReference type="GO" id="GO:0005525">
    <property type="term" value="F:GTP binding"/>
    <property type="evidence" value="ECO:0007669"/>
    <property type="project" value="UniProtKB-UniRule"/>
</dbReference>
<dbReference type="Pfam" id="PF00448">
    <property type="entry name" value="SRP54"/>
    <property type="match status" value="1"/>
</dbReference>
<evidence type="ECO:0000256" key="8">
    <source>
        <dbReference type="ARBA" id="ARBA00022927"/>
    </source>
</evidence>
<evidence type="ECO:0000256" key="12">
    <source>
        <dbReference type="ARBA" id="ARBA00025337"/>
    </source>
</evidence>
<organism evidence="16 17">
    <name type="scientific">Turneriella parva (strain ATCC BAA-1111 / DSM 21527 / NCTC 11395 / H)</name>
    <name type="common">Leptospira parva</name>
    <dbReference type="NCBI Taxonomy" id="869212"/>
    <lineage>
        <taxon>Bacteria</taxon>
        <taxon>Pseudomonadati</taxon>
        <taxon>Spirochaetota</taxon>
        <taxon>Spirochaetia</taxon>
        <taxon>Leptospirales</taxon>
        <taxon>Leptospiraceae</taxon>
        <taxon>Turneriella</taxon>
    </lineage>
</organism>
<accession>I4B2Q3</accession>
<dbReference type="SMART" id="SM00382">
    <property type="entry name" value="AAA"/>
    <property type="match status" value="1"/>
</dbReference>
<feature type="domain" description="SRP54-type proteins GTP-binding" evidence="15">
    <location>
        <begin position="216"/>
        <end position="409"/>
    </location>
</feature>
<dbReference type="PANTHER" id="PTHR43134">
    <property type="entry name" value="SIGNAL RECOGNITION PARTICLE RECEPTOR SUBUNIT ALPHA"/>
    <property type="match status" value="1"/>
</dbReference>
<dbReference type="GO" id="GO:0015031">
    <property type="term" value="P:protein transport"/>
    <property type="evidence" value="ECO:0007669"/>
    <property type="project" value="UniProtKB-KW"/>
</dbReference>
<evidence type="ECO:0000256" key="13">
    <source>
        <dbReference type="NCBIfam" id="TIGR03499"/>
    </source>
</evidence>
<protein>
    <recommendedName>
        <fullName evidence="3 13">Flagellar biosynthesis protein FlhF</fullName>
    </recommendedName>
</protein>
<dbReference type="GO" id="GO:0005886">
    <property type="term" value="C:plasma membrane"/>
    <property type="evidence" value="ECO:0007669"/>
    <property type="project" value="UniProtKB-SubCell"/>
</dbReference>
<keyword evidence="4" id="KW-0813">Transport</keyword>
<reference evidence="16 17" key="1">
    <citation type="submission" date="2012-06" db="EMBL/GenBank/DDBJ databases">
        <title>The complete chromosome of genome of Turneriella parva DSM 21527.</title>
        <authorList>
            <consortium name="US DOE Joint Genome Institute (JGI-PGF)"/>
            <person name="Lucas S."/>
            <person name="Han J."/>
            <person name="Lapidus A."/>
            <person name="Bruce D."/>
            <person name="Goodwin L."/>
            <person name="Pitluck S."/>
            <person name="Peters L."/>
            <person name="Kyrpides N."/>
            <person name="Mavromatis K."/>
            <person name="Ivanova N."/>
            <person name="Mikhailova N."/>
            <person name="Chertkov O."/>
            <person name="Detter J.C."/>
            <person name="Tapia R."/>
            <person name="Han C."/>
            <person name="Land M."/>
            <person name="Hauser L."/>
            <person name="Markowitz V."/>
            <person name="Cheng J.-F."/>
            <person name="Hugenholtz P."/>
            <person name="Woyke T."/>
            <person name="Wu D."/>
            <person name="Gronow S."/>
            <person name="Wellnitz S."/>
            <person name="Brambilla E."/>
            <person name="Klenk H.-P."/>
            <person name="Eisen J.A."/>
        </authorList>
    </citation>
    <scope>NUCLEOTIDE SEQUENCE [LARGE SCALE GENOMIC DNA]</scope>
    <source>
        <strain evidence="17">ATCC BAA-1111 / DSM 21527 / NCTC 11395 / H</strain>
    </source>
</reference>
<evidence type="ECO:0000256" key="3">
    <source>
        <dbReference type="ARBA" id="ARBA00014919"/>
    </source>
</evidence>
<evidence type="ECO:0000256" key="10">
    <source>
        <dbReference type="ARBA" id="ARBA00023136"/>
    </source>
</evidence>
<evidence type="ECO:0000313" key="17">
    <source>
        <dbReference type="Proteomes" id="UP000006048"/>
    </source>
</evidence>
<dbReference type="SMART" id="SM00962">
    <property type="entry name" value="SRP54"/>
    <property type="match status" value="1"/>
</dbReference>
<dbReference type="EMBL" id="CP002959">
    <property type="protein sequence ID" value="AFM11560.1"/>
    <property type="molecule type" value="Genomic_DNA"/>
</dbReference>
<evidence type="ECO:0000256" key="7">
    <source>
        <dbReference type="ARBA" id="ARBA00022795"/>
    </source>
</evidence>
<gene>
    <name evidence="16" type="ordered locus">Turpa_0909</name>
</gene>
<dbReference type="NCBIfam" id="TIGR03499">
    <property type="entry name" value="FlhF"/>
    <property type="match status" value="1"/>
</dbReference>
<dbReference type="GO" id="GO:0006614">
    <property type="term" value="P:SRP-dependent cotranslational protein targeting to membrane"/>
    <property type="evidence" value="ECO:0007669"/>
    <property type="project" value="UniProtKB-UniRule"/>
</dbReference>
<keyword evidence="17" id="KW-1185">Reference proteome</keyword>
<comment type="function">
    <text evidence="12">Necessary for flagellar biosynthesis. May be involved in translocation of the flagellum.</text>
</comment>
<dbReference type="PANTHER" id="PTHR43134:SF3">
    <property type="entry name" value="FLAGELLAR BIOSYNTHESIS PROTEIN FLHF"/>
    <property type="match status" value="1"/>
</dbReference>
<evidence type="ECO:0000256" key="9">
    <source>
        <dbReference type="ARBA" id="ARBA00023134"/>
    </source>
</evidence>
<dbReference type="RefSeq" id="WP_014802078.1">
    <property type="nucleotide sequence ID" value="NC_018020.1"/>
</dbReference>
<sequence length="421" mass="47519">MQYFTERGDSHAEVLAKVRNKYGSGPDVLISNQREVPVKSVWGKITRAKQWEISGAILEKNKVQPKKKDESIDNKLKLLEEMLNRTSPKRSALPDQNGPVTLSRELTPQLKKEVMPISITPPSGEQIRKLEAEVAELKAALKSKGGPDLDLVKERELMSLYEHLVTIGFSSPFAESIAMRTRAQIAPTDYKLRKKVHAKAREILGEHVRTTTTASQRIITLVGPTGAGKTTTLVKMAARLSVSQKRKVELITIDNYRIAATEQLKVYARIMDIPCRVCRNPDELKVAIEQSEAEFIFVDTSGSSPANQEFLARQKTFFEAISAQHDIETHLVIPATTRLQDARLLFDRFELLDYSRIIISKIDESFSFAPIVEVADTWHKPFSMLTNGQDVAKDWLDADRLLISDALLKKWLDETDLIDRN</sequence>
<comment type="subcellular location">
    <subcellularLocation>
        <location evidence="1">Cell membrane</location>
        <topology evidence="1">Peripheral membrane protein</topology>
        <orientation evidence="1">Cytoplasmic side</orientation>
    </subcellularLocation>
</comment>
<dbReference type="AlphaFoldDB" id="I4B2Q3"/>
<dbReference type="GO" id="GO:0003924">
    <property type="term" value="F:GTPase activity"/>
    <property type="evidence" value="ECO:0007669"/>
    <property type="project" value="UniProtKB-UniRule"/>
</dbReference>
<proteinExistence type="inferred from homology"/>